<feature type="transmembrane region" description="Helical" evidence="1">
    <location>
        <begin position="386"/>
        <end position="404"/>
    </location>
</feature>
<dbReference type="Proteomes" id="UP000266005">
    <property type="component" value="Unassembled WGS sequence"/>
</dbReference>
<dbReference type="RefSeq" id="WP_119433285.1">
    <property type="nucleotide sequence ID" value="NZ_QWGE01000005.1"/>
</dbReference>
<evidence type="ECO:0000313" key="3">
    <source>
        <dbReference type="Proteomes" id="UP000266005"/>
    </source>
</evidence>
<feature type="transmembrane region" description="Helical" evidence="1">
    <location>
        <begin position="352"/>
        <end position="374"/>
    </location>
</feature>
<keyword evidence="1" id="KW-0812">Transmembrane</keyword>
<feature type="transmembrane region" description="Helical" evidence="1">
    <location>
        <begin position="416"/>
        <end position="434"/>
    </location>
</feature>
<gene>
    <name evidence="2" type="ORF">D1627_16040</name>
</gene>
<keyword evidence="3" id="KW-1185">Reference proteome</keyword>
<reference evidence="3" key="1">
    <citation type="submission" date="2018-08" db="EMBL/GenBank/DDBJ databases">
        <title>Mucilaginibacter sp. MYSH2.</title>
        <authorList>
            <person name="Seo T."/>
        </authorList>
    </citation>
    <scope>NUCLEOTIDE SEQUENCE [LARGE SCALE GENOMIC DNA]</scope>
    <source>
        <strain evidence="3">KIRAN</strain>
    </source>
</reference>
<keyword evidence="1" id="KW-1133">Transmembrane helix</keyword>
<sequence>MATPKSSIFGYLALGASAVAYAVLAYATPRTEFTHILAWFAVAFAAYIYVTQQRFNVVHGLAAAVLLRMVFLFAVPALSDDYFRFIWDGRLLAAGYNPYLYLPQHFISSGAPEVAGISRQLFELLNSQGYYSVYPPVSQGVFWLAVKLSPGNVLGSIVVMRLVLLLADAGSMLLLWRLLRKMALPEKYVLLYALNPLVILELTGNLHFEALMIFFLLLALYQLYYNRHILSAVAFSLAIGSKLLPLMFLPFVLRKLGPLRFTYYSLVVALVLLAQFYPLLNEEVLQHIIRSVNLYFQKFEFNASVYYLLRWLGFRLAGYNMIALIGPLLSIATLVTILSMASVKKLGSIRRLAGYMAAALSVYLILATTVHPWYLSTLLALTAMSHFRFAVTWSGLSILTYATYRTPAYREDLTLVALEYTLVFLWLTVELYLYRQRRQHANLNEPLSNN</sequence>
<feature type="transmembrane region" description="Helical" evidence="1">
    <location>
        <begin position="261"/>
        <end position="280"/>
    </location>
</feature>
<feature type="transmembrane region" description="Helical" evidence="1">
    <location>
        <begin position="7"/>
        <end position="27"/>
    </location>
</feature>
<name>A0A399RYE5_9BACT</name>
<feature type="transmembrane region" description="Helical" evidence="1">
    <location>
        <begin position="153"/>
        <end position="176"/>
    </location>
</feature>
<keyword evidence="1" id="KW-0472">Membrane</keyword>
<proteinExistence type="predicted"/>
<evidence type="ECO:0000256" key="1">
    <source>
        <dbReference type="SAM" id="Phobius"/>
    </source>
</evidence>
<organism evidence="2 3">
    <name type="scientific">Pontibacter oryzae</name>
    <dbReference type="NCBI Taxonomy" id="2304593"/>
    <lineage>
        <taxon>Bacteria</taxon>
        <taxon>Pseudomonadati</taxon>
        <taxon>Bacteroidota</taxon>
        <taxon>Cytophagia</taxon>
        <taxon>Cytophagales</taxon>
        <taxon>Hymenobacteraceae</taxon>
        <taxon>Pontibacter</taxon>
    </lineage>
</organism>
<dbReference type="EMBL" id="QWGE01000005">
    <property type="protein sequence ID" value="RIJ34425.1"/>
    <property type="molecule type" value="Genomic_DNA"/>
</dbReference>
<protein>
    <recommendedName>
        <fullName evidence="4">DUF2029 domain-containing protein</fullName>
    </recommendedName>
</protein>
<feature type="transmembrane region" description="Helical" evidence="1">
    <location>
        <begin position="229"/>
        <end position="249"/>
    </location>
</feature>
<feature type="transmembrane region" description="Helical" evidence="1">
    <location>
        <begin position="57"/>
        <end position="78"/>
    </location>
</feature>
<accession>A0A399RYE5</accession>
<feature type="transmembrane region" description="Helical" evidence="1">
    <location>
        <begin position="33"/>
        <end position="50"/>
    </location>
</feature>
<dbReference type="AlphaFoldDB" id="A0A399RYE5"/>
<dbReference type="Pfam" id="PF26314">
    <property type="entry name" value="MptA_B_family"/>
    <property type="match status" value="1"/>
</dbReference>
<feature type="transmembrane region" description="Helical" evidence="1">
    <location>
        <begin position="316"/>
        <end position="340"/>
    </location>
</feature>
<dbReference type="OrthoDB" id="1491846at2"/>
<evidence type="ECO:0008006" key="4">
    <source>
        <dbReference type="Google" id="ProtNLM"/>
    </source>
</evidence>
<evidence type="ECO:0000313" key="2">
    <source>
        <dbReference type="EMBL" id="RIJ34425.1"/>
    </source>
</evidence>
<comment type="caution">
    <text evidence="2">The sequence shown here is derived from an EMBL/GenBank/DDBJ whole genome shotgun (WGS) entry which is preliminary data.</text>
</comment>